<comment type="caution">
    <text evidence="1">The sequence shown here is derived from an EMBL/GenBank/DDBJ whole genome shotgun (WGS) entry which is preliminary data.</text>
</comment>
<protein>
    <submittedName>
        <fullName evidence="1">Uncharacterized protein</fullName>
    </submittedName>
</protein>
<evidence type="ECO:0000313" key="2">
    <source>
        <dbReference type="Proteomes" id="UP001054945"/>
    </source>
</evidence>
<sequence length="81" mass="9651">MELHSNLQVFECTRTEKYNQVNGQRFVNVVVRPEKYSFQFFRFGISKSYIYSWQLILYLCQDAERVFARENGQRNDSAAGQ</sequence>
<gene>
    <name evidence="1" type="ORF">CEXT_656071</name>
</gene>
<dbReference type="Proteomes" id="UP001054945">
    <property type="component" value="Unassembled WGS sequence"/>
</dbReference>
<keyword evidence="2" id="KW-1185">Reference proteome</keyword>
<accession>A0AAV4X0R7</accession>
<proteinExistence type="predicted"/>
<organism evidence="1 2">
    <name type="scientific">Caerostris extrusa</name>
    <name type="common">Bark spider</name>
    <name type="synonym">Caerostris bankana</name>
    <dbReference type="NCBI Taxonomy" id="172846"/>
    <lineage>
        <taxon>Eukaryota</taxon>
        <taxon>Metazoa</taxon>
        <taxon>Ecdysozoa</taxon>
        <taxon>Arthropoda</taxon>
        <taxon>Chelicerata</taxon>
        <taxon>Arachnida</taxon>
        <taxon>Araneae</taxon>
        <taxon>Araneomorphae</taxon>
        <taxon>Entelegynae</taxon>
        <taxon>Araneoidea</taxon>
        <taxon>Araneidae</taxon>
        <taxon>Caerostris</taxon>
    </lineage>
</organism>
<dbReference type="AlphaFoldDB" id="A0AAV4X0R7"/>
<reference evidence="1 2" key="1">
    <citation type="submission" date="2021-06" db="EMBL/GenBank/DDBJ databases">
        <title>Caerostris extrusa draft genome.</title>
        <authorList>
            <person name="Kono N."/>
            <person name="Arakawa K."/>
        </authorList>
    </citation>
    <scope>NUCLEOTIDE SEQUENCE [LARGE SCALE GENOMIC DNA]</scope>
</reference>
<name>A0AAV4X0R7_CAEEX</name>
<dbReference type="EMBL" id="BPLR01017024">
    <property type="protein sequence ID" value="GIY88119.1"/>
    <property type="molecule type" value="Genomic_DNA"/>
</dbReference>
<evidence type="ECO:0000313" key="1">
    <source>
        <dbReference type="EMBL" id="GIY88119.1"/>
    </source>
</evidence>